<organism evidence="3">
    <name type="scientific">Caenorhabditis remanei</name>
    <name type="common">Caenorhabditis vulgaris</name>
    <dbReference type="NCBI Taxonomy" id="31234"/>
    <lineage>
        <taxon>Eukaryota</taxon>
        <taxon>Metazoa</taxon>
        <taxon>Ecdysozoa</taxon>
        <taxon>Nematoda</taxon>
        <taxon>Chromadorea</taxon>
        <taxon>Rhabditida</taxon>
        <taxon>Rhabditina</taxon>
        <taxon>Rhabditomorpha</taxon>
        <taxon>Rhabditoidea</taxon>
        <taxon>Rhabditidae</taxon>
        <taxon>Peloderinae</taxon>
        <taxon>Caenorhabditis</taxon>
    </lineage>
</organism>
<dbReference type="InParanoid" id="E3LIS3"/>
<feature type="compositionally biased region" description="Basic and acidic residues" evidence="1">
    <location>
        <begin position="204"/>
        <end position="218"/>
    </location>
</feature>
<dbReference type="AlphaFoldDB" id="E3LIS3"/>
<name>E3LIS3_CAERE</name>
<dbReference type="HOGENOM" id="CLU_1267946_0_0_1"/>
<gene>
    <name evidence="2" type="ORF">CRE_09426</name>
</gene>
<evidence type="ECO:0000313" key="2">
    <source>
        <dbReference type="EMBL" id="EFO95201.1"/>
    </source>
</evidence>
<sequence length="218" mass="25214">MDFWTTIFIFEITTDIFKLLSLQFYMTTVKYAVKKLKTVRDDIFLITVLLHQGSCCFFPEKLTSQKPFITDASNPGTIFFPTIFFLGDHKNRQIVVLLYVSHLEKTHFLLTVFGRHHYFENPLLTMEKLSKSDNEITDTRMESNLDPLRTASLGKCDKKEMCDKECGQFKDIKDTVTGERDACPDGFGSCPRKGMAYNAGDEEDLKKRRESDVRSKEM</sequence>
<evidence type="ECO:0000313" key="3">
    <source>
        <dbReference type="Proteomes" id="UP000008281"/>
    </source>
</evidence>
<evidence type="ECO:0000256" key="1">
    <source>
        <dbReference type="SAM" id="MobiDB-lite"/>
    </source>
</evidence>
<protein>
    <submittedName>
        <fullName evidence="2">Uncharacterized protein</fullName>
    </submittedName>
</protein>
<dbReference type="EMBL" id="DS268409">
    <property type="protein sequence ID" value="EFO95201.1"/>
    <property type="molecule type" value="Genomic_DNA"/>
</dbReference>
<keyword evidence="3" id="KW-1185">Reference proteome</keyword>
<dbReference type="Proteomes" id="UP000008281">
    <property type="component" value="Unassembled WGS sequence"/>
</dbReference>
<reference evidence="2" key="1">
    <citation type="submission" date="2007-07" db="EMBL/GenBank/DDBJ databases">
        <title>PCAP assembly of the Caenorhabditis remanei genome.</title>
        <authorList>
            <consortium name="The Caenorhabditis remanei Sequencing Consortium"/>
            <person name="Wilson R.K."/>
        </authorList>
    </citation>
    <scope>NUCLEOTIDE SEQUENCE [LARGE SCALE GENOMIC DNA]</scope>
    <source>
        <strain evidence="2">PB4641</strain>
    </source>
</reference>
<proteinExistence type="predicted"/>
<feature type="region of interest" description="Disordered" evidence="1">
    <location>
        <begin position="191"/>
        <end position="218"/>
    </location>
</feature>
<accession>E3LIS3</accession>